<organism evidence="12 13">
    <name type="scientific">Sphingomonas tagetis</name>
    <dbReference type="NCBI Taxonomy" id="2949092"/>
    <lineage>
        <taxon>Bacteria</taxon>
        <taxon>Pseudomonadati</taxon>
        <taxon>Pseudomonadota</taxon>
        <taxon>Alphaproteobacteria</taxon>
        <taxon>Sphingomonadales</taxon>
        <taxon>Sphingomonadaceae</taxon>
        <taxon>Sphingomonas</taxon>
    </lineage>
</organism>
<evidence type="ECO:0000259" key="11">
    <source>
        <dbReference type="PROSITE" id="PS50885"/>
    </source>
</evidence>
<evidence type="ECO:0000256" key="3">
    <source>
        <dbReference type="ARBA" id="ARBA00012438"/>
    </source>
</evidence>
<proteinExistence type="predicted"/>
<dbReference type="Pfam" id="PF00672">
    <property type="entry name" value="HAMP"/>
    <property type="match status" value="1"/>
</dbReference>
<dbReference type="InterPro" id="IPR005467">
    <property type="entry name" value="His_kinase_dom"/>
</dbReference>
<dbReference type="AlphaFoldDB" id="A0A9X2HFM5"/>
<comment type="subcellular location">
    <subcellularLocation>
        <location evidence="2">Membrane</location>
    </subcellularLocation>
</comment>
<keyword evidence="13" id="KW-1185">Reference proteome</keyword>
<dbReference type="GO" id="GO:0016020">
    <property type="term" value="C:membrane"/>
    <property type="evidence" value="ECO:0007669"/>
    <property type="project" value="UniProtKB-SubCell"/>
</dbReference>
<feature type="transmembrane region" description="Helical" evidence="9">
    <location>
        <begin position="21"/>
        <end position="46"/>
    </location>
</feature>
<evidence type="ECO:0000256" key="2">
    <source>
        <dbReference type="ARBA" id="ARBA00004370"/>
    </source>
</evidence>
<keyword evidence="4" id="KW-0597">Phosphoprotein</keyword>
<dbReference type="SUPFAM" id="SSF158472">
    <property type="entry name" value="HAMP domain-like"/>
    <property type="match status" value="1"/>
</dbReference>
<dbReference type="PROSITE" id="PS50885">
    <property type="entry name" value="HAMP"/>
    <property type="match status" value="1"/>
</dbReference>
<evidence type="ECO:0000256" key="8">
    <source>
        <dbReference type="ARBA" id="ARBA00022840"/>
    </source>
</evidence>
<evidence type="ECO:0000256" key="1">
    <source>
        <dbReference type="ARBA" id="ARBA00000085"/>
    </source>
</evidence>
<comment type="catalytic activity">
    <reaction evidence="1">
        <text>ATP + protein L-histidine = ADP + protein N-phospho-L-histidine.</text>
        <dbReference type="EC" id="2.7.13.3"/>
    </reaction>
</comment>
<reference evidence="12" key="1">
    <citation type="submission" date="2022-05" db="EMBL/GenBank/DDBJ databases">
        <title>Sphingomonas sp. strain MG17 Genome sequencing and assembly.</title>
        <authorList>
            <person name="Kim I."/>
        </authorList>
    </citation>
    <scope>NUCLEOTIDE SEQUENCE</scope>
    <source>
        <strain evidence="12">MG17</strain>
    </source>
</reference>
<evidence type="ECO:0000256" key="9">
    <source>
        <dbReference type="SAM" id="Phobius"/>
    </source>
</evidence>
<comment type="caution">
    <text evidence="12">The sequence shown here is derived from an EMBL/GenBank/DDBJ whole genome shotgun (WGS) entry which is preliminary data.</text>
</comment>
<evidence type="ECO:0000313" key="13">
    <source>
        <dbReference type="Proteomes" id="UP001139451"/>
    </source>
</evidence>
<dbReference type="InterPro" id="IPR003594">
    <property type="entry name" value="HATPase_dom"/>
</dbReference>
<keyword evidence="9" id="KW-0472">Membrane</keyword>
<dbReference type="Gene3D" id="6.10.340.10">
    <property type="match status" value="1"/>
</dbReference>
<dbReference type="GO" id="GO:0004673">
    <property type="term" value="F:protein histidine kinase activity"/>
    <property type="evidence" value="ECO:0007669"/>
    <property type="project" value="UniProtKB-EC"/>
</dbReference>
<dbReference type="GO" id="GO:0007165">
    <property type="term" value="P:signal transduction"/>
    <property type="evidence" value="ECO:0007669"/>
    <property type="project" value="InterPro"/>
</dbReference>
<keyword evidence="5" id="KW-0808">Transferase</keyword>
<evidence type="ECO:0000256" key="7">
    <source>
        <dbReference type="ARBA" id="ARBA00022777"/>
    </source>
</evidence>
<gene>
    <name evidence="12" type="ORF">M9978_00650</name>
</gene>
<dbReference type="InterPro" id="IPR050980">
    <property type="entry name" value="2C_sensor_his_kinase"/>
</dbReference>
<dbReference type="PANTHER" id="PTHR44936:SF10">
    <property type="entry name" value="SENSOR PROTEIN RSTB"/>
    <property type="match status" value="1"/>
</dbReference>
<dbReference type="GO" id="GO:0005524">
    <property type="term" value="F:ATP binding"/>
    <property type="evidence" value="ECO:0007669"/>
    <property type="project" value="UniProtKB-KW"/>
</dbReference>
<keyword evidence="7" id="KW-0418">Kinase</keyword>
<sequence>MAKRRAAWTRLRGRIPRSLGAKLVAILTGIGLLGAGAVTLLLALVITPNFDRLEQQAVEGHIERTRAALTEYASKVQASVRDYGDWNESYDYMGAPNRAFEEDSFATSAMVNLGVNGMAYVTPAGKVVIARWLDIGTGRDQPAMRGRMLDAIGRIDFGKALAKDNSASFYVRLGDQIAAFGVAQVRRTDGSGSPRGHVVMARLISSQQLSNLLQLQAKLDVPHPVPDATVIRHNGTMAVAVPVRGPDGVPVASATYDVHRDLSALGRSMLTLAVAGTTLLLLVVMAVLSWMIVRLVLRPLNRVERHMGLVRQSGNLTPFVDTPRQDEIGRMVGSFNAMLSQLKDLREQVEAQSFKLGQSESAVAVMHNVRNALNPISTVLSQGLAQAPAADKALLDRALAELADEGIPAARRQKLAAFVAAAFEGEAQARTTRKGQMEIGRDALHNVLEIIGRQQEQAHERPPLDTCDVTDVVARNATIARYSGASSIAFHFPSKPHWVQANRVLLSQVIGNLFANAAEAITATGRDGGSIAVTIHQKDGHVEVLIRDDGEGFDPEAASQLFQRGFSTRASKTGGLGLHWCANSMLSMGGSLTLKSEGKGYGARAVLTLQASDAMRAEAAA</sequence>
<feature type="domain" description="HAMP" evidence="11">
    <location>
        <begin position="294"/>
        <end position="347"/>
    </location>
</feature>
<dbReference type="RefSeq" id="WP_254290860.1">
    <property type="nucleotide sequence ID" value="NZ_JAMLDX010000001.1"/>
</dbReference>
<evidence type="ECO:0000256" key="4">
    <source>
        <dbReference type="ARBA" id="ARBA00022553"/>
    </source>
</evidence>
<feature type="domain" description="Histidine kinase" evidence="10">
    <location>
        <begin position="499"/>
        <end position="613"/>
    </location>
</feature>
<dbReference type="PANTHER" id="PTHR44936">
    <property type="entry name" value="SENSOR PROTEIN CREC"/>
    <property type="match status" value="1"/>
</dbReference>
<keyword evidence="9" id="KW-1133">Transmembrane helix</keyword>
<dbReference type="InterPro" id="IPR007892">
    <property type="entry name" value="CHASE4"/>
</dbReference>
<protein>
    <recommendedName>
        <fullName evidence="3">histidine kinase</fullName>
        <ecNumber evidence="3">2.7.13.3</ecNumber>
    </recommendedName>
</protein>
<dbReference type="Pfam" id="PF02518">
    <property type="entry name" value="HATPase_c"/>
    <property type="match status" value="1"/>
</dbReference>
<dbReference type="InterPro" id="IPR003660">
    <property type="entry name" value="HAMP_dom"/>
</dbReference>
<dbReference type="EC" id="2.7.13.3" evidence="3"/>
<dbReference type="SUPFAM" id="SSF55874">
    <property type="entry name" value="ATPase domain of HSP90 chaperone/DNA topoisomerase II/histidine kinase"/>
    <property type="match status" value="1"/>
</dbReference>
<dbReference type="EMBL" id="JAMLDX010000001">
    <property type="protein sequence ID" value="MCP3728927.1"/>
    <property type="molecule type" value="Genomic_DNA"/>
</dbReference>
<dbReference type="Gene3D" id="3.30.565.10">
    <property type="entry name" value="Histidine kinase-like ATPase, C-terminal domain"/>
    <property type="match status" value="1"/>
</dbReference>
<name>A0A9X2HFM5_9SPHN</name>
<evidence type="ECO:0000256" key="5">
    <source>
        <dbReference type="ARBA" id="ARBA00022679"/>
    </source>
</evidence>
<dbReference type="PROSITE" id="PS50109">
    <property type="entry name" value="HIS_KIN"/>
    <property type="match status" value="1"/>
</dbReference>
<evidence type="ECO:0000313" key="12">
    <source>
        <dbReference type="EMBL" id="MCP3728927.1"/>
    </source>
</evidence>
<feature type="transmembrane region" description="Helical" evidence="9">
    <location>
        <begin position="269"/>
        <end position="297"/>
    </location>
</feature>
<dbReference type="Proteomes" id="UP001139451">
    <property type="component" value="Unassembled WGS sequence"/>
</dbReference>
<keyword evidence="6" id="KW-0547">Nucleotide-binding</keyword>
<keyword evidence="9" id="KW-0812">Transmembrane</keyword>
<dbReference type="SMART" id="SM00387">
    <property type="entry name" value="HATPase_c"/>
    <property type="match status" value="1"/>
</dbReference>
<dbReference type="SMART" id="SM00304">
    <property type="entry name" value="HAMP"/>
    <property type="match status" value="1"/>
</dbReference>
<evidence type="ECO:0000259" key="10">
    <source>
        <dbReference type="PROSITE" id="PS50109"/>
    </source>
</evidence>
<accession>A0A9X2HFM5</accession>
<dbReference type="CDD" id="cd06225">
    <property type="entry name" value="HAMP"/>
    <property type="match status" value="1"/>
</dbReference>
<keyword evidence="8 12" id="KW-0067">ATP-binding</keyword>
<evidence type="ECO:0000256" key="6">
    <source>
        <dbReference type="ARBA" id="ARBA00022741"/>
    </source>
</evidence>
<dbReference type="Pfam" id="PF05228">
    <property type="entry name" value="CHASE4"/>
    <property type="match status" value="1"/>
</dbReference>
<dbReference type="InterPro" id="IPR036890">
    <property type="entry name" value="HATPase_C_sf"/>
</dbReference>